<dbReference type="Gene3D" id="3.20.20.370">
    <property type="entry name" value="Glycoside hydrolase/deacetylase"/>
    <property type="match status" value="1"/>
</dbReference>
<dbReference type="InterPro" id="IPR051398">
    <property type="entry name" value="Polysacch_Deacetylase"/>
</dbReference>
<evidence type="ECO:0000313" key="5">
    <source>
        <dbReference type="Proteomes" id="UP000559626"/>
    </source>
</evidence>
<evidence type="ECO:0000313" key="4">
    <source>
        <dbReference type="EMBL" id="NML67127.1"/>
    </source>
</evidence>
<dbReference type="RefSeq" id="WP_169532811.1">
    <property type="nucleotide sequence ID" value="NZ_JABBGH010000003.1"/>
</dbReference>
<organism evidence="4 5">
    <name type="scientific">Hymenobacter polaris</name>
    <dbReference type="NCBI Taxonomy" id="2682546"/>
    <lineage>
        <taxon>Bacteria</taxon>
        <taxon>Pseudomonadati</taxon>
        <taxon>Bacteroidota</taxon>
        <taxon>Cytophagia</taxon>
        <taxon>Cytophagales</taxon>
        <taxon>Hymenobacteraceae</taxon>
        <taxon>Hymenobacter</taxon>
    </lineage>
</organism>
<proteinExistence type="predicted"/>
<name>A0A7Y0AH63_9BACT</name>
<comment type="caution">
    <text evidence="4">The sequence shown here is derived from an EMBL/GenBank/DDBJ whole genome shotgun (WGS) entry which is preliminary data.</text>
</comment>
<evidence type="ECO:0000256" key="2">
    <source>
        <dbReference type="ARBA" id="ARBA00022729"/>
    </source>
</evidence>
<dbReference type="EMBL" id="JABBGH010000003">
    <property type="protein sequence ID" value="NML67127.1"/>
    <property type="molecule type" value="Genomic_DNA"/>
</dbReference>
<dbReference type="SUPFAM" id="SSF88713">
    <property type="entry name" value="Glycoside hydrolase/deacetylase"/>
    <property type="match status" value="1"/>
</dbReference>
<reference evidence="4 5" key="1">
    <citation type="submission" date="2020-04" db="EMBL/GenBank/DDBJ databases">
        <title>Hymenobacter polaris sp. nov., isolated from Arctic soil.</title>
        <authorList>
            <person name="Dahal R.H."/>
        </authorList>
    </citation>
    <scope>NUCLEOTIDE SEQUENCE [LARGE SCALE GENOMIC DNA]</scope>
    <source>
        <strain evidence="4 5">RP-2-7</strain>
    </source>
</reference>
<accession>A0A7Y0AH63</accession>
<evidence type="ECO:0000256" key="1">
    <source>
        <dbReference type="ARBA" id="ARBA00004613"/>
    </source>
</evidence>
<dbReference type="InterPro" id="IPR011330">
    <property type="entry name" value="Glyco_hydro/deAcase_b/a-brl"/>
</dbReference>
<dbReference type="GO" id="GO:0005975">
    <property type="term" value="P:carbohydrate metabolic process"/>
    <property type="evidence" value="ECO:0007669"/>
    <property type="project" value="InterPro"/>
</dbReference>
<dbReference type="GO" id="GO:0016810">
    <property type="term" value="F:hydrolase activity, acting on carbon-nitrogen (but not peptide) bonds"/>
    <property type="evidence" value="ECO:0007669"/>
    <property type="project" value="InterPro"/>
</dbReference>
<evidence type="ECO:0000259" key="3">
    <source>
        <dbReference type="PROSITE" id="PS51677"/>
    </source>
</evidence>
<dbReference type="AlphaFoldDB" id="A0A7Y0AH63"/>
<sequence>MRRWIRSYAQLVRRYTKPRALVLMYHRVAEPDTDIWDLAVSPAHFEQQLRVLKQLGTVISASELVERLRTRTLPRRSIAITFDDGYLDNYTTASPLLTHYQLPATFFIVSGNVGLAEEFWWDELAGILLLSERLPASLALALPGALPHLAADLQGEQLLTPALRRQHQLWRAGEVAPPTRRAALFYQLWQQLRPLPAPTQQLVLQQLRNWASLAASARPAYQSLAECQLRELNANPLFTLGAHTATHPALASHPAPVQAQELAAGRQALRAASSQPIELLAYPYGSYNEETAALAAQLGFRAAFTTEGRLVTTSAAPHKLGRFQVNDWDGPAFKRRLAAWFAA</sequence>
<feature type="domain" description="NodB homology" evidence="3">
    <location>
        <begin position="76"/>
        <end position="343"/>
    </location>
</feature>
<dbReference type="Pfam" id="PF01522">
    <property type="entry name" value="Polysacc_deac_1"/>
    <property type="match status" value="2"/>
</dbReference>
<dbReference type="Proteomes" id="UP000559626">
    <property type="component" value="Unassembled WGS sequence"/>
</dbReference>
<dbReference type="PANTHER" id="PTHR34216">
    <property type="match status" value="1"/>
</dbReference>
<dbReference type="PROSITE" id="PS51677">
    <property type="entry name" value="NODB"/>
    <property type="match status" value="1"/>
</dbReference>
<protein>
    <submittedName>
        <fullName evidence="4">Polysaccharide deacetylase family protein</fullName>
    </submittedName>
</protein>
<dbReference type="CDD" id="cd10918">
    <property type="entry name" value="CE4_NodB_like_5s_6s"/>
    <property type="match status" value="1"/>
</dbReference>
<keyword evidence="5" id="KW-1185">Reference proteome</keyword>
<gene>
    <name evidence="4" type="ORF">HHL22_18130</name>
</gene>
<dbReference type="InterPro" id="IPR002509">
    <property type="entry name" value="NODB_dom"/>
</dbReference>
<keyword evidence="2" id="KW-0732">Signal</keyword>
<dbReference type="PANTHER" id="PTHR34216:SF3">
    <property type="entry name" value="POLY-BETA-1,6-N-ACETYL-D-GLUCOSAMINE N-DEACETYLASE"/>
    <property type="match status" value="1"/>
</dbReference>
<dbReference type="GO" id="GO:0005576">
    <property type="term" value="C:extracellular region"/>
    <property type="evidence" value="ECO:0007669"/>
    <property type="project" value="UniProtKB-SubCell"/>
</dbReference>
<comment type="subcellular location">
    <subcellularLocation>
        <location evidence="1">Secreted</location>
    </subcellularLocation>
</comment>